<dbReference type="SUPFAM" id="SSF51366">
    <property type="entry name" value="Ribulose-phoshate binding barrel"/>
    <property type="match status" value="1"/>
</dbReference>
<dbReference type="GO" id="GO:0000162">
    <property type="term" value="P:L-tryptophan biosynthetic process"/>
    <property type="evidence" value="ECO:0007669"/>
    <property type="project" value="UniProtKB-KW"/>
</dbReference>
<dbReference type="InterPro" id="IPR011060">
    <property type="entry name" value="RibuloseP-bd_barrel"/>
</dbReference>
<dbReference type="InterPro" id="IPR045186">
    <property type="entry name" value="Indole-3-glycerol_P_synth"/>
</dbReference>
<evidence type="ECO:0000256" key="8">
    <source>
        <dbReference type="ARBA" id="ARBA00023239"/>
    </source>
</evidence>
<dbReference type="RefSeq" id="WP_284573001.1">
    <property type="nucleotide sequence ID" value="NZ_JASNUK010000013.1"/>
</dbReference>
<dbReference type="PANTHER" id="PTHR22854:SF2">
    <property type="entry name" value="INDOLE-3-GLYCEROL-PHOSPHATE SYNTHASE"/>
    <property type="match status" value="1"/>
</dbReference>
<comment type="pathway">
    <text evidence="2">Amino-acid biosynthesis; L-tryptophan biosynthesis; L-tryptophan from chorismate: step 4/5.</text>
</comment>
<feature type="domain" description="Indole-3-glycerol phosphate synthase" evidence="9">
    <location>
        <begin position="89"/>
        <end position="281"/>
    </location>
</feature>
<gene>
    <name evidence="10" type="ORF">QPX54_10335</name>
</gene>
<evidence type="ECO:0000259" key="9">
    <source>
        <dbReference type="Pfam" id="PF00218"/>
    </source>
</evidence>
<comment type="caution">
    <text evidence="10">The sequence shown here is derived from an EMBL/GenBank/DDBJ whole genome shotgun (WGS) entry which is preliminary data.</text>
</comment>
<proteinExistence type="predicted"/>
<sequence length="295" mass="30943">MVTTALTAKDIVAGILADVAAREARLPFPDIKALSRAVPAPRPVVPLLSQPGCSVIAEIKRAKPAARYDDAFGTYATGAGHTDSLIDFGAVDTLADVASLAQDFESAGVAVIACQTERLRFRGSLEDMATARAASSAPMLCRDIIVDPYQIHEARFFGADMVPLQVELLEQARLEALVDRIESLGMTVLAEVRSPEQACRAVSAGVSVVGINARGLESRTLTPDRFAAIVPHLPESVIRIGLGGVLGAREMWRYAGWGADAVLVGEALMSAPNPAATARALVAAGRHPACPAVRG</sequence>
<name>A0AAP4BUX9_9CORY</name>
<dbReference type="Pfam" id="PF00218">
    <property type="entry name" value="IGPS"/>
    <property type="match status" value="1"/>
</dbReference>
<protein>
    <recommendedName>
        <fullName evidence="3">indole-3-glycerol-phosphate synthase</fullName>
        <ecNumber evidence="3">4.1.1.48</ecNumber>
    </recommendedName>
</protein>
<dbReference type="CDD" id="cd00331">
    <property type="entry name" value="IGPS"/>
    <property type="match status" value="1"/>
</dbReference>
<dbReference type="InterPro" id="IPR013785">
    <property type="entry name" value="Aldolase_TIM"/>
</dbReference>
<reference evidence="10" key="1">
    <citation type="submission" date="2023-05" db="EMBL/GenBank/DDBJ databases">
        <title>Metabolic capabilities are highly conserved among human nasal-associated Corynebacterium species in pangenomic analyses.</title>
        <authorList>
            <person name="Tran T.H."/>
            <person name="Roberts A.Q."/>
            <person name="Escapa I.F."/>
            <person name="Gao W."/>
            <person name="Conlan S."/>
            <person name="Kong H."/>
            <person name="Segre J.A."/>
            <person name="Kelly M.S."/>
            <person name="Lemon K.P."/>
        </authorList>
    </citation>
    <scope>NUCLEOTIDE SEQUENCE</scope>
    <source>
        <strain evidence="10">KPL2654</strain>
    </source>
</reference>
<dbReference type="GO" id="GO:0004425">
    <property type="term" value="F:indole-3-glycerol-phosphate synthase activity"/>
    <property type="evidence" value="ECO:0007669"/>
    <property type="project" value="UniProtKB-EC"/>
</dbReference>
<dbReference type="AlphaFoldDB" id="A0AAP4BUX9"/>
<comment type="catalytic activity">
    <reaction evidence="1">
        <text>1-(2-carboxyphenylamino)-1-deoxy-D-ribulose 5-phosphate + H(+) = (1S,2R)-1-C-(indol-3-yl)glycerol 3-phosphate + CO2 + H2O</text>
        <dbReference type="Rhea" id="RHEA:23476"/>
        <dbReference type="ChEBI" id="CHEBI:15377"/>
        <dbReference type="ChEBI" id="CHEBI:15378"/>
        <dbReference type="ChEBI" id="CHEBI:16526"/>
        <dbReference type="ChEBI" id="CHEBI:58613"/>
        <dbReference type="ChEBI" id="CHEBI:58866"/>
        <dbReference type="EC" id="4.1.1.48"/>
    </reaction>
</comment>
<evidence type="ECO:0000313" key="11">
    <source>
        <dbReference type="Proteomes" id="UP001226160"/>
    </source>
</evidence>
<evidence type="ECO:0000256" key="2">
    <source>
        <dbReference type="ARBA" id="ARBA00004696"/>
    </source>
</evidence>
<dbReference type="EMBL" id="JASNVP010000011">
    <property type="protein sequence ID" value="MDK4326895.1"/>
    <property type="molecule type" value="Genomic_DNA"/>
</dbReference>
<evidence type="ECO:0000256" key="4">
    <source>
        <dbReference type="ARBA" id="ARBA00022605"/>
    </source>
</evidence>
<dbReference type="PANTHER" id="PTHR22854">
    <property type="entry name" value="TRYPTOPHAN BIOSYNTHESIS PROTEIN"/>
    <property type="match status" value="1"/>
</dbReference>
<keyword evidence="6" id="KW-0822">Tryptophan biosynthesis</keyword>
<evidence type="ECO:0000256" key="3">
    <source>
        <dbReference type="ARBA" id="ARBA00012362"/>
    </source>
</evidence>
<keyword evidence="5" id="KW-0210">Decarboxylase</keyword>
<evidence type="ECO:0000256" key="7">
    <source>
        <dbReference type="ARBA" id="ARBA00023141"/>
    </source>
</evidence>
<organism evidence="10 11">
    <name type="scientific">Corynebacterium propinquum</name>
    <dbReference type="NCBI Taxonomy" id="43769"/>
    <lineage>
        <taxon>Bacteria</taxon>
        <taxon>Bacillati</taxon>
        <taxon>Actinomycetota</taxon>
        <taxon>Actinomycetes</taxon>
        <taxon>Mycobacteriales</taxon>
        <taxon>Corynebacteriaceae</taxon>
        <taxon>Corynebacterium</taxon>
    </lineage>
</organism>
<keyword evidence="4" id="KW-0028">Amino-acid biosynthesis</keyword>
<dbReference type="GO" id="GO:0004640">
    <property type="term" value="F:phosphoribosylanthranilate isomerase activity"/>
    <property type="evidence" value="ECO:0007669"/>
    <property type="project" value="TreeGrafter"/>
</dbReference>
<dbReference type="Proteomes" id="UP001226160">
    <property type="component" value="Unassembled WGS sequence"/>
</dbReference>
<evidence type="ECO:0000256" key="6">
    <source>
        <dbReference type="ARBA" id="ARBA00022822"/>
    </source>
</evidence>
<dbReference type="InterPro" id="IPR013798">
    <property type="entry name" value="Indole-3-glycerol_P_synth_dom"/>
</dbReference>
<evidence type="ECO:0000313" key="10">
    <source>
        <dbReference type="EMBL" id="MDK4326895.1"/>
    </source>
</evidence>
<accession>A0AAP4BUX9</accession>
<dbReference type="EC" id="4.1.1.48" evidence="3"/>
<keyword evidence="8" id="KW-0456">Lyase</keyword>
<dbReference type="Gene3D" id="3.20.20.70">
    <property type="entry name" value="Aldolase class I"/>
    <property type="match status" value="1"/>
</dbReference>
<evidence type="ECO:0000256" key="1">
    <source>
        <dbReference type="ARBA" id="ARBA00001633"/>
    </source>
</evidence>
<evidence type="ECO:0000256" key="5">
    <source>
        <dbReference type="ARBA" id="ARBA00022793"/>
    </source>
</evidence>
<keyword evidence="7" id="KW-0057">Aromatic amino acid biosynthesis</keyword>